<dbReference type="Gene3D" id="3.30.590.10">
    <property type="entry name" value="Glutamine synthetase/guanido kinase, catalytic domain"/>
    <property type="match status" value="1"/>
</dbReference>
<accession>A0A1H6MEU5</accession>
<evidence type="ECO:0000256" key="5">
    <source>
        <dbReference type="PROSITE-ProRule" id="PRU00843"/>
    </source>
</evidence>
<evidence type="ECO:0000313" key="9">
    <source>
        <dbReference type="Proteomes" id="UP000176204"/>
    </source>
</evidence>
<evidence type="ECO:0000256" key="4">
    <source>
        <dbReference type="ARBA" id="ARBA00022840"/>
    </source>
</evidence>
<keyword evidence="2 5" id="KW-0547">Nucleotide-binding</keyword>
<dbReference type="GO" id="GO:0005615">
    <property type="term" value="C:extracellular space"/>
    <property type="evidence" value="ECO:0007669"/>
    <property type="project" value="TreeGrafter"/>
</dbReference>
<dbReference type="Pfam" id="PF00217">
    <property type="entry name" value="ATP-gua_Ptrans"/>
    <property type="match status" value="1"/>
</dbReference>
<evidence type="ECO:0000313" key="8">
    <source>
        <dbReference type="EMBL" id="SEH96105.1"/>
    </source>
</evidence>
<dbReference type="PANTHER" id="PTHR11547">
    <property type="entry name" value="ARGININE OR CREATINE KINASE"/>
    <property type="match status" value="1"/>
</dbReference>
<dbReference type="PROSITE" id="PS00112">
    <property type="entry name" value="PHOSPHAGEN_KINASE"/>
    <property type="match status" value="1"/>
</dbReference>
<comment type="caution">
    <text evidence="5">Lacks conserved residue(s) required for the propagation of feature annotation.</text>
</comment>
<dbReference type="EMBL" id="LT629973">
    <property type="protein sequence ID" value="SEH96105.1"/>
    <property type="molecule type" value="Genomic_DNA"/>
</dbReference>
<protein>
    <submittedName>
        <fullName evidence="8">Phosphagen kinase active site signature</fullName>
    </submittedName>
</protein>
<comment type="similarity">
    <text evidence="5 6">Belongs to the ATP:guanido phosphotransferase family.</text>
</comment>
<keyword evidence="3 5" id="KW-0418">Kinase</keyword>
<feature type="binding site" evidence="5">
    <location>
        <begin position="174"/>
        <end position="178"/>
    </location>
    <ligand>
        <name>ATP</name>
        <dbReference type="ChEBI" id="CHEBI:30616"/>
    </ligand>
</feature>
<dbReference type="Proteomes" id="UP000176204">
    <property type="component" value="Chromosome I"/>
</dbReference>
<feature type="binding site" evidence="5">
    <location>
        <begin position="26"/>
        <end position="30"/>
    </location>
    <ligand>
        <name>ATP</name>
        <dbReference type="ChEBI" id="CHEBI:30616"/>
    </ligand>
</feature>
<evidence type="ECO:0000259" key="7">
    <source>
        <dbReference type="PROSITE" id="PS51510"/>
    </source>
</evidence>
<dbReference type="AlphaFoldDB" id="A0A1H6MEU5"/>
<dbReference type="SUPFAM" id="SSF55931">
    <property type="entry name" value="Glutamine synthetase/guanido kinase"/>
    <property type="match status" value="1"/>
</dbReference>
<dbReference type="InterPro" id="IPR023660">
    <property type="entry name" value="Arg_Kinase"/>
</dbReference>
<dbReference type="GO" id="GO:0005524">
    <property type="term" value="F:ATP binding"/>
    <property type="evidence" value="ECO:0007669"/>
    <property type="project" value="UniProtKB-UniRule"/>
</dbReference>
<dbReference type="CDD" id="cd07930">
    <property type="entry name" value="bacterial_phosphagen_kinase"/>
    <property type="match status" value="1"/>
</dbReference>
<feature type="domain" description="Phosphagen kinase C-terminal" evidence="7">
    <location>
        <begin position="23"/>
        <end position="252"/>
    </location>
</feature>
<dbReference type="PANTHER" id="PTHR11547:SF38">
    <property type="entry name" value="ARGININE KINASE 1-RELATED"/>
    <property type="match status" value="1"/>
</dbReference>
<dbReference type="InterPro" id="IPR000749">
    <property type="entry name" value="ATP-guanido_PTrfase"/>
</dbReference>
<gene>
    <name evidence="8" type="ORF">PYTT_2106</name>
</gene>
<feature type="binding site" evidence="5">
    <location>
        <begin position="205"/>
        <end position="210"/>
    </location>
    <ligand>
        <name>ATP</name>
        <dbReference type="ChEBI" id="CHEBI:30616"/>
    </ligand>
</feature>
<dbReference type="STRING" id="1679444.PYTT_2106"/>
<evidence type="ECO:0000256" key="3">
    <source>
        <dbReference type="ARBA" id="ARBA00022777"/>
    </source>
</evidence>
<feature type="binding site" evidence="5">
    <location>
        <position position="123"/>
    </location>
    <ligand>
        <name>ATP</name>
        <dbReference type="ChEBI" id="CHEBI:30616"/>
    </ligand>
</feature>
<keyword evidence="1 5" id="KW-0808">Transferase</keyword>
<organism evidence="8 9">
    <name type="scientific">Akkermansia glycaniphila</name>
    <dbReference type="NCBI Taxonomy" id="1679444"/>
    <lineage>
        <taxon>Bacteria</taxon>
        <taxon>Pseudomonadati</taxon>
        <taxon>Verrucomicrobiota</taxon>
        <taxon>Verrucomicrobiia</taxon>
        <taxon>Verrucomicrobiales</taxon>
        <taxon>Akkermansiaceae</taxon>
        <taxon>Akkermansia</taxon>
    </lineage>
</organism>
<dbReference type="GO" id="GO:0046314">
    <property type="term" value="P:phosphocreatine biosynthetic process"/>
    <property type="evidence" value="ECO:0007669"/>
    <property type="project" value="InterPro"/>
</dbReference>
<evidence type="ECO:0000256" key="6">
    <source>
        <dbReference type="RuleBase" id="RU000505"/>
    </source>
</evidence>
<sequence>MRLSTLLNHPAPWLTSLGDGDDIALYTRISLARNLPDLPFPGWSLPEHRQAVLNRVLPVLQELPELKNGFYSEISDLPLQERHLLLERQLLSTELAARDAGCAVAVSRNQSLDILINEEDHLRLRLYQSGCDIPALWAEMDRLDTWIENRLQYAYDAQLGHLTSCPSNLGTGLRITVALHLPGISMANLAPQLMNAAEKLNITIRSLYGDGPEAFGNVYQISNKSTLGQSEEEIVTQMAAIVNSIAERERQIRLKLLQRNFTDVIDRVGRSVGTLHFACSLSCREAAEHLSYVRLGAALGLVNWAPAPQRAEAREQLSSIALHILPAHLKKAMIETFGDRAEESDQQTLRAFYIHKNLCPALPYGAKEPDAAPTND</sequence>
<dbReference type="InterPro" id="IPR022415">
    <property type="entry name" value="ATP-guanido_PTrfase_AS"/>
</dbReference>
<reference evidence="9" key="1">
    <citation type="submission" date="2016-09" db="EMBL/GenBank/DDBJ databases">
        <authorList>
            <person name="Koehorst J."/>
        </authorList>
    </citation>
    <scope>NUCLEOTIDE SEQUENCE [LARGE SCALE GENOMIC DNA]</scope>
</reference>
<dbReference type="KEGG" id="agl:PYTT_2106"/>
<dbReference type="PROSITE" id="PS51510">
    <property type="entry name" value="PHOSPHAGEN_KINASE_C"/>
    <property type="match status" value="1"/>
</dbReference>
<dbReference type="GO" id="GO:0004111">
    <property type="term" value="F:creatine kinase activity"/>
    <property type="evidence" value="ECO:0007669"/>
    <property type="project" value="InterPro"/>
</dbReference>
<proteinExistence type="inferred from homology"/>
<keyword evidence="4 5" id="KW-0067">ATP-binding</keyword>
<evidence type="ECO:0000256" key="1">
    <source>
        <dbReference type="ARBA" id="ARBA00022679"/>
    </source>
</evidence>
<keyword evidence="9" id="KW-1185">Reference proteome</keyword>
<dbReference type="InterPro" id="IPR014746">
    <property type="entry name" value="Gln_synth/guanido_kin_cat_dom"/>
</dbReference>
<dbReference type="InterPro" id="IPR022414">
    <property type="entry name" value="ATP-guanido_PTrfase_cat"/>
</dbReference>
<evidence type="ECO:0000256" key="2">
    <source>
        <dbReference type="ARBA" id="ARBA00022741"/>
    </source>
</evidence>
<name>A0A1H6MEU5_9BACT</name>